<dbReference type="AlphaFoldDB" id="A0A2H3DTS5"/>
<dbReference type="Gene3D" id="1.10.287.1490">
    <property type="match status" value="1"/>
</dbReference>
<dbReference type="OrthoDB" id="2909161at2759"/>
<feature type="compositionally biased region" description="Acidic residues" evidence="1">
    <location>
        <begin position="413"/>
        <end position="433"/>
    </location>
</feature>
<keyword evidence="3" id="KW-1185">Reference proteome</keyword>
<feature type="region of interest" description="Disordered" evidence="1">
    <location>
        <begin position="106"/>
        <end position="150"/>
    </location>
</feature>
<protein>
    <submittedName>
        <fullName evidence="2">Uncharacterized protein</fullName>
    </submittedName>
</protein>
<evidence type="ECO:0000313" key="2">
    <source>
        <dbReference type="EMBL" id="PBK97274.1"/>
    </source>
</evidence>
<evidence type="ECO:0000313" key="3">
    <source>
        <dbReference type="Proteomes" id="UP000217790"/>
    </source>
</evidence>
<dbReference type="STRING" id="47427.A0A2H3DTS5"/>
<dbReference type="InParanoid" id="A0A2H3DTS5"/>
<feature type="compositionally biased region" description="Low complexity" evidence="1">
    <location>
        <begin position="106"/>
        <end position="116"/>
    </location>
</feature>
<accession>A0A2H3DTS5</accession>
<evidence type="ECO:0000256" key="1">
    <source>
        <dbReference type="SAM" id="MobiDB-lite"/>
    </source>
</evidence>
<organism evidence="2 3">
    <name type="scientific">Armillaria gallica</name>
    <name type="common">Bulbous honey fungus</name>
    <name type="synonym">Armillaria bulbosa</name>
    <dbReference type="NCBI Taxonomy" id="47427"/>
    <lineage>
        <taxon>Eukaryota</taxon>
        <taxon>Fungi</taxon>
        <taxon>Dikarya</taxon>
        <taxon>Basidiomycota</taxon>
        <taxon>Agaricomycotina</taxon>
        <taxon>Agaricomycetes</taxon>
        <taxon>Agaricomycetidae</taxon>
        <taxon>Agaricales</taxon>
        <taxon>Marasmiineae</taxon>
        <taxon>Physalacriaceae</taxon>
        <taxon>Armillaria</taxon>
    </lineage>
</organism>
<sequence length="450" mass="50860">MESNPLSKADIEKIVIEEGIKPLSQAEARKWAKVHQNTACRVCKEKNLPCALLENRVHCNTPACKTSGRPCSKHDDELFERLVKRLPSLERSVFDEILLSRLVPSFSDSNSASTSSAQERPPNHLKSGSVISFKRRTPPTNAASEAVSEAARPYQNPYAGYLPTYYSTGVPLNLDPQTSFEIKMQALKQQLDDQVKENGVLKAKLEMMGSTEARLEDSNQQLEKAKADAELIIQDLRGALESKEADHKAAATRTREATILREGIEKALRAELETSKEENETIREQLEDSRGEQERLQNEVHTLREEVNNKDSSLMNEYKLRYKEKARQLKSERVASQQRDMAEYFSIIAHRGHLEDTIESYERRSEPSMRIATAVKGHLKALDAMAERRFGDKCSRSFSEIMGMLGGGCVVKEEDDEDDSNTEEVEPEFDDEESVARAPSSPSKRPRLRY</sequence>
<proteinExistence type="predicted"/>
<name>A0A2H3DTS5_ARMGA</name>
<reference evidence="3" key="1">
    <citation type="journal article" date="2017" name="Nat. Ecol. Evol.">
        <title>Genome expansion and lineage-specific genetic innovations in the forest pathogenic fungi Armillaria.</title>
        <authorList>
            <person name="Sipos G."/>
            <person name="Prasanna A.N."/>
            <person name="Walter M.C."/>
            <person name="O'Connor E."/>
            <person name="Balint B."/>
            <person name="Krizsan K."/>
            <person name="Kiss B."/>
            <person name="Hess J."/>
            <person name="Varga T."/>
            <person name="Slot J."/>
            <person name="Riley R."/>
            <person name="Boka B."/>
            <person name="Rigling D."/>
            <person name="Barry K."/>
            <person name="Lee J."/>
            <person name="Mihaltcheva S."/>
            <person name="LaButti K."/>
            <person name="Lipzen A."/>
            <person name="Waldron R."/>
            <person name="Moloney N.M."/>
            <person name="Sperisen C."/>
            <person name="Kredics L."/>
            <person name="Vagvoelgyi C."/>
            <person name="Patrignani A."/>
            <person name="Fitzpatrick D."/>
            <person name="Nagy I."/>
            <person name="Doyle S."/>
            <person name="Anderson J.B."/>
            <person name="Grigoriev I.V."/>
            <person name="Gueldener U."/>
            <person name="Muensterkoetter M."/>
            <person name="Nagy L.G."/>
        </authorList>
    </citation>
    <scope>NUCLEOTIDE SEQUENCE [LARGE SCALE GENOMIC DNA]</scope>
    <source>
        <strain evidence="3">Ar21-2</strain>
    </source>
</reference>
<gene>
    <name evidence="2" type="ORF">ARMGADRAFT_632194</name>
</gene>
<feature type="region of interest" description="Disordered" evidence="1">
    <location>
        <begin position="273"/>
        <end position="295"/>
    </location>
</feature>
<feature type="region of interest" description="Disordered" evidence="1">
    <location>
        <begin position="410"/>
        <end position="450"/>
    </location>
</feature>
<dbReference type="Proteomes" id="UP000217790">
    <property type="component" value="Unassembled WGS sequence"/>
</dbReference>
<dbReference type="EMBL" id="KZ293649">
    <property type="protein sequence ID" value="PBK97274.1"/>
    <property type="molecule type" value="Genomic_DNA"/>
</dbReference>